<proteinExistence type="inferred from homology"/>
<reference evidence="2 3" key="1">
    <citation type="submission" date="2018-08" db="EMBL/GenBank/DDBJ databases">
        <title>Henriciella mobilis sp. nov., isolated from seawater.</title>
        <authorList>
            <person name="Cheng H."/>
            <person name="Wu Y.-H."/>
            <person name="Xu X.-W."/>
            <person name="Guo L.-L."/>
        </authorList>
    </citation>
    <scope>NUCLEOTIDE SEQUENCE [LARGE SCALE GENOMIC DNA]</scope>
    <source>
        <strain evidence="2 3">JN25</strain>
    </source>
</reference>
<dbReference type="InterPro" id="IPR018376">
    <property type="entry name" value="Enoyl-CoA_hyd/isom_CS"/>
</dbReference>
<comment type="similarity">
    <text evidence="1">Belongs to the enoyl-CoA hydratase/isomerase family.</text>
</comment>
<dbReference type="SUPFAM" id="SSF52096">
    <property type="entry name" value="ClpP/crotonase"/>
    <property type="match status" value="1"/>
</dbReference>
<comment type="caution">
    <text evidence="2">The sequence shown here is derived from an EMBL/GenBank/DDBJ whole genome shotgun (WGS) entry which is preliminary data.</text>
</comment>
<dbReference type="PANTHER" id="PTHR43459">
    <property type="entry name" value="ENOYL-COA HYDRATASE"/>
    <property type="match status" value="1"/>
</dbReference>
<evidence type="ECO:0000313" key="3">
    <source>
        <dbReference type="Proteomes" id="UP000266385"/>
    </source>
</evidence>
<keyword evidence="3" id="KW-1185">Reference proteome</keyword>
<dbReference type="Gene3D" id="3.90.226.10">
    <property type="entry name" value="2-enoyl-CoA Hydratase, Chain A, domain 1"/>
    <property type="match status" value="1"/>
</dbReference>
<name>A0A399RJG0_9PROT</name>
<sequence length="273" mass="29656">MASEGFPIRYCVSDGVATITLNRPERMNAMTFDLMTAIQDALEDVRLNEDIRLVILTGSGRAFCAGADLISPPSRTGGDRPDRVRSRPVYDPADTTFDDTLRALIACPVPTLARINGPAAGGGFGLSLACDISIAARSAFFVATFSTELGIVPDMGATWNLPRRIGRARALGVALLGERLPAERAAQWGLIWNCVDDDMLDQEVERLAGILMATSPAAVRRTRETIDAALRNTFSEQLALETSHQAELIPRNMPEGIRAFRQKRRPVFGGARD</sequence>
<evidence type="ECO:0000256" key="1">
    <source>
        <dbReference type="RuleBase" id="RU003707"/>
    </source>
</evidence>
<dbReference type="PANTHER" id="PTHR43459:SF1">
    <property type="entry name" value="EG:BACN32G11.4 PROTEIN"/>
    <property type="match status" value="1"/>
</dbReference>
<dbReference type="Pfam" id="PF00378">
    <property type="entry name" value="ECH_1"/>
    <property type="match status" value="1"/>
</dbReference>
<dbReference type="OrthoDB" id="9777711at2"/>
<dbReference type="InterPro" id="IPR001753">
    <property type="entry name" value="Enoyl-CoA_hydra/iso"/>
</dbReference>
<dbReference type="GO" id="GO:0003824">
    <property type="term" value="F:catalytic activity"/>
    <property type="evidence" value="ECO:0007669"/>
    <property type="project" value="InterPro"/>
</dbReference>
<organism evidence="2 3">
    <name type="scientific">Henriciella mobilis</name>
    <dbReference type="NCBI Taxonomy" id="2305467"/>
    <lineage>
        <taxon>Bacteria</taxon>
        <taxon>Pseudomonadati</taxon>
        <taxon>Pseudomonadota</taxon>
        <taxon>Alphaproteobacteria</taxon>
        <taxon>Hyphomonadales</taxon>
        <taxon>Hyphomonadaceae</taxon>
        <taxon>Henriciella</taxon>
    </lineage>
</organism>
<dbReference type="Proteomes" id="UP000266385">
    <property type="component" value="Unassembled WGS sequence"/>
</dbReference>
<protein>
    <submittedName>
        <fullName evidence="2">Enoyl-CoA hydratase</fullName>
    </submittedName>
</protein>
<dbReference type="InterPro" id="IPR029045">
    <property type="entry name" value="ClpP/crotonase-like_dom_sf"/>
</dbReference>
<dbReference type="EMBL" id="QWFX01000007">
    <property type="protein sequence ID" value="RIJ29869.1"/>
    <property type="molecule type" value="Genomic_DNA"/>
</dbReference>
<dbReference type="PROSITE" id="PS00166">
    <property type="entry name" value="ENOYL_COA_HYDRATASE"/>
    <property type="match status" value="1"/>
</dbReference>
<dbReference type="AlphaFoldDB" id="A0A399RJG0"/>
<evidence type="ECO:0000313" key="2">
    <source>
        <dbReference type="EMBL" id="RIJ29869.1"/>
    </source>
</evidence>
<dbReference type="RefSeq" id="WP_119376156.1">
    <property type="nucleotide sequence ID" value="NZ_QWFX01000007.1"/>
</dbReference>
<accession>A0A399RJG0</accession>
<gene>
    <name evidence="2" type="ORF">D1223_09210</name>
</gene>
<dbReference type="CDD" id="cd06558">
    <property type="entry name" value="crotonase-like"/>
    <property type="match status" value="1"/>
</dbReference>